<evidence type="ECO:0000313" key="3">
    <source>
        <dbReference type="Proteomes" id="UP001165541"/>
    </source>
</evidence>
<evidence type="ECO:0000256" key="1">
    <source>
        <dbReference type="SAM" id="MobiDB-lite"/>
    </source>
</evidence>
<protein>
    <submittedName>
        <fullName evidence="2">Uncharacterized protein</fullName>
    </submittedName>
</protein>
<keyword evidence="3" id="KW-1185">Reference proteome</keyword>
<proteinExistence type="predicted"/>
<dbReference type="RefSeq" id="WP_251780069.1">
    <property type="nucleotide sequence ID" value="NZ_JAMKFE010000013.1"/>
</dbReference>
<accession>A0ABT0YT45</accession>
<sequence>MSAPQDRNGSVVRLGARVRLLGLSGRWLEELPQDERHDVLSMIGQVFEIEEIDGFGHAWVRKSWPDEAAGTCRSHSIALEPHEMELVSEPAARPPSDRPSGGR</sequence>
<organism evidence="2 3">
    <name type="scientific">Caldimonas mangrovi</name>
    <dbReference type="NCBI Taxonomy" id="2944811"/>
    <lineage>
        <taxon>Bacteria</taxon>
        <taxon>Pseudomonadati</taxon>
        <taxon>Pseudomonadota</taxon>
        <taxon>Betaproteobacteria</taxon>
        <taxon>Burkholderiales</taxon>
        <taxon>Sphaerotilaceae</taxon>
        <taxon>Caldimonas</taxon>
    </lineage>
</organism>
<dbReference type="EMBL" id="JAMKFE010000013">
    <property type="protein sequence ID" value="MCM5681584.1"/>
    <property type="molecule type" value="Genomic_DNA"/>
</dbReference>
<gene>
    <name evidence="2" type="ORF">M8A51_18825</name>
</gene>
<evidence type="ECO:0000313" key="2">
    <source>
        <dbReference type="EMBL" id="MCM5681584.1"/>
    </source>
</evidence>
<reference evidence="2" key="1">
    <citation type="submission" date="2022-05" db="EMBL/GenBank/DDBJ databases">
        <title>Schlegelella sp. nov., isolated from mangrove soil.</title>
        <authorList>
            <person name="Liu Y."/>
            <person name="Ge X."/>
            <person name="Liu W."/>
        </authorList>
    </citation>
    <scope>NUCLEOTIDE SEQUENCE</scope>
    <source>
        <strain evidence="2">S2-27</strain>
    </source>
</reference>
<name>A0ABT0YT45_9BURK</name>
<feature type="region of interest" description="Disordered" evidence="1">
    <location>
        <begin position="84"/>
        <end position="103"/>
    </location>
</feature>
<dbReference type="Proteomes" id="UP001165541">
    <property type="component" value="Unassembled WGS sequence"/>
</dbReference>
<comment type="caution">
    <text evidence="2">The sequence shown here is derived from an EMBL/GenBank/DDBJ whole genome shotgun (WGS) entry which is preliminary data.</text>
</comment>